<dbReference type="EMBL" id="CP002100">
    <property type="protein sequence ID" value="ADN51879.1"/>
    <property type="molecule type" value="Genomic_DNA"/>
</dbReference>
<organism evidence="3 4">
    <name type="scientific">Vulcanisaeta distributa (strain DSM 14429 / JCM 11212 / NBRC 100878 / IC-017)</name>
    <dbReference type="NCBI Taxonomy" id="572478"/>
    <lineage>
        <taxon>Archaea</taxon>
        <taxon>Thermoproteota</taxon>
        <taxon>Thermoprotei</taxon>
        <taxon>Thermoproteales</taxon>
        <taxon>Thermoproteaceae</taxon>
        <taxon>Vulcanisaeta</taxon>
    </lineage>
</organism>
<dbReference type="eggNOG" id="arCOG03744">
    <property type="taxonomic scope" value="Archaea"/>
</dbReference>
<dbReference type="SUPFAM" id="SSF50630">
    <property type="entry name" value="Acid proteases"/>
    <property type="match status" value="1"/>
</dbReference>
<dbReference type="KEGG" id="vdi:Vdis_2514"/>
<dbReference type="InterPro" id="IPR021109">
    <property type="entry name" value="Peptidase_aspartic_dom_sf"/>
</dbReference>
<dbReference type="Proteomes" id="UP000006681">
    <property type="component" value="Chromosome"/>
</dbReference>
<reference evidence="4" key="2">
    <citation type="journal article" date="2010" name="Stand. Genomic Sci.">
        <title>Complete genome sequence of Vulcanisaeta distributa type strain (IC-017T).</title>
        <authorList>
            <person name="Mavromatis K."/>
            <person name="Sikorski J."/>
            <person name="Pabst E."/>
            <person name="Teshima H."/>
            <person name="Lapidus A."/>
            <person name="Lucas S."/>
            <person name="Nolan M."/>
            <person name="Glavina Del Rio T."/>
            <person name="Cheng J."/>
            <person name="Bruce D."/>
            <person name="Goodwin L."/>
            <person name="Pitluck S."/>
            <person name="Liolios K."/>
            <person name="Ivanova N."/>
            <person name="Mikhailova N."/>
            <person name="Pati A."/>
            <person name="Chen A."/>
            <person name="Palaniappan K."/>
            <person name="Land M."/>
            <person name="Hauser L."/>
            <person name="Chang Y."/>
            <person name="Jeffries C."/>
            <person name="Rohde M."/>
            <person name="Spring S."/>
            <person name="Goker M."/>
            <person name="Wirth R."/>
            <person name="Woyke T."/>
            <person name="Bristow J."/>
            <person name="Eisen J."/>
            <person name="Markowitz V."/>
            <person name="Hugenholtz P."/>
            <person name="Klenk H."/>
            <person name="Kyrpides N."/>
        </authorList>
    </citation>
    <scope>NUCLEOTIDE SEQUENCE [LARGE SCALE GENOMIC DNA]</scope>
    <source>
        <strain evidence="4">DSM 14429 / JCM 11212 / NBRC 100878 / IC-017</strain>
    </source>
</reference>
<accession>E1QS47</accession>
<dbReference type="Pfam" id="PF13650">
    <property type="entry name" value="Asp_protease_2"/>
    <property type="match status" value="1"/>
</dbReference>
<gene>
    <name evidence="3" type="ordered locus">Vdis_2514</name>
</gene>
<evidence type="ECO:0000256" key="1">
    <source>
        <dbReference type="ARBA" id="ARBA00022801"/>
    </source>
</evidence>
<reference evidence="3 4" key="1">
    <citation type="journal article" date="2010" name="Stand. Genomic Sci.">
        <title>Complete genome sequence of Vulcanisaeta distributa type strain (IC-017).</title>
        <authorList>
            <person name="Mavromatis K."/>
            <person name="Sikorski J."/>
            <person name="Pabst E."/>
            <person name="Teshima H."/>
            <person name="Lapidus A."/>
            <person name="Lucas S."/>
            <person name="Nolan M."/>
            <person name="Glavina Del Rio T."/>
            <person name="Cheng J.F."/>
            <person name="Bruce D."/>
            <person name="Goodwin L."/>
            <person name="Pitluck S."/>
            <person name="Liolios K."/>
            <person name="Ivanova N."/>
            <person name="Mikhailova N."/>
            <person name="Pati A."/>
            <person name="Chen A."/>
            <person name="Palaniappan K."/>
            <person name="Land M."/>
            <person name="Hauser L."/>
            <person name="Chang Y.J."/>
            <person name="Jeffries C.D."/>
            <person name="Rohde M."/>
            <person name="Spring S."/>
            <person name="Goker M."/>
            <person name="Wirth R."/>
            <person name="Woyke T."/>
            <person name="Bristow J."/>
            <person name="Eisen J.A."/>
            <person name="Markowitz V."/>
            <person name="Hugenholtz P."/>
            <person name="Klenk H.P."/>
            <person name="Kyrpides N.C."/>
        </authorList>
    </citation>
    <scope>NUCLEOTIDE SEQUENCE [LARGE SCALE GENOMIC DNA]</scope>
    <source>
        <strain evidence="4">DSM 14429 / JCM 11212 / NBRC 100878 / IC-017</strain>
    </source>
</reference>
<name>E1QS47_VULDI</name>
<feature type="domain" description="Peptidase A2" evidence="2">
    <location>
        <begin position="26"/>
        <end position="107"/>
    </location>
</feature>
<dbReference type="AlphaFoldDB" id="E1QS47"/>
<proteinExistence type="predicted"/>
<protein>
    <recommendedName>
        <fullName evidence="2">Peptidase A2 domain-containing protein</fullName>
    </recommendedName>
</protein>
<dbReference type="HOGENOM" id="CLU_145188_2_0_2"/>
<dbReference type="Gene3D" id="2.40.70.10">
    <property type="entry name" value="Acid Proteases"/>
    <property type="match status" value="1"/>
</dbReference>
<dbReference type="PROSITE" id="PS50175">
    <property type="entry name" value="ASP_PROT_RETROV"/>
    <property type="match status" value="1"/>
</dbReference>
<sequence>MRVLMGFVKVRAGIFNPAAPERTVEVDGIVDTGAIYTVIRRDILEGLGIKPSRRRRFKAFGGYVERDVGDAGLILMGERRVVPVIFGETEDTMVIGVTALEIFGLEVDPVRGTLKEAELLLL</sequence>
<keyword evidence="4" id="KW-1185">Reference proteome</keyword>
<evidence type="ECO:0000313" key="3">
    <source>
        <dbReference type="EMBL" id="ADN51879.1"/>
    </source>
</evidence>
<dbReference type="GO" id="GO:0004190">
    <property type="term" value="F:aspartic-type endopeptidase activity"/>
    <property type="evidence" value="ECO:0007669"/>
    <property type="project" value="InterPro"/>
</dbReference>
<dbReference type="GO" id="GO:0006508">
    <property type="term" value="P:proteolysis"/>
    <property type="evidence" value="ECO:0007669"/>
    <property type="project" value="InterPro"/>
</dbReference>
<dbReference type="InterPro" id="IPR001995">
    <property type="entry name" value="Peptidase_A2_cat"/>
</dbReference>
<dbReference type="STRING" id="572478.Vdis_2514"/>
<evidence type="ECO:0000259" key="2">
    <source>
        <dbReference type="PROSITE" id="PS50175"/>
    </source>
</evidence>
<keyword evidence="1" id="KW-0378">Hydrolase</keyword>
<evidence type="ECO:0000313" key="4">
    <source>
        <dbReference type="Proteomes" id="UP000006681"/>
    </source>
</evidence>